<dbReference type="Gene3D" id="3.50.50.60">
    <property type="entry name" value="FAD/NAD(P)-binding domain"/>
    <property type="match status" value="1"/>
</dbReference>
<dbReference type="Gene3D" id="3.30.9.10">
    <property type="entry name" value="D-Amino Acid Oxidase, subunit A, domain 2"/>
    <property type="match status" value="1"/>
</dbReference>
<evidence type="ECO:0000313" key="4">
    <source>
        <dbReference type="Proteomes" id="UP001243846"/>
    </source>
</evidence>
<dbReference type="InterPro" id="IPR036188">
    <property type="entry name" value="FAD/NAD-bd_sf"/>
</dbReference>
<dbReference type="InterPro" id="IPR006076">
    <property type="entry name" value="FAD-dep_OxRdtase"/>
</dbReference>
<dbReference type="PANTHER" id="PTHR13847">
    <property type="entry name" value="SARCOSINE DEHYDROGENASE-RELATED"/>
    <property type="match status" value="1"/>
</dbReference>
<dbReference type="RefSeq" id="WP_377682982.1">
    <property type="nucleotide sequence ID" value="NZ_JBHMDZ010000001.1"/>
</dbReference>
<name>A0ABT8D9M5_9RHOB</name>
<protein>
    <submittedName>
        <fullName evidence="3">FAD-dependent oxidoreductase</fullName>
        <ecNumber evidence="3">1.-.-.-</ecNumber>
    </submittedName>
</protein>
<evidence type="ECO:0000313" key="3">
    <source>
        <dbReference type="EMBL" id="MDN3712596.1"/>
    </source>
</evidence>
<keyword evidence="1 3" id="KW-0560">Oxidoreductase</keyword>
<sequence length="431" mass="46729">MAHALIIGAGVIGCATAYELAKSGWQVTVVDKAPEAGYGSTSNSSAVIRINYSVYESCALAYEGWNYWSNWADYVKLDEGRPLAIYHETGNLVIKSDSNGYLENVMAMMDQIGCAYTQVATADLGTYLPGADPQRYAPAKRPEDDGFCEPTGGEIAGAVHFAQAGYVNDPKLAAQNLQWAAEAHGATFRFRTKVEAIETANGRVSGLRLDDGTVLAGDVVVNVGGPWSAGLNRMAGVTEGMTVHTRANRQEVAYIAGPVNMDYRKDGIIVADADTEIYLRPDPVGICIGSTDPQCDERIWVDDPDQVDTRFTDEWTTIVMRAAQRLPELRIPGQASGVVAMYDVSDDWLPIYDKSDLPGFYMACGSSGNQFKNAPVAGKIMAKIIGECEAGHDHDADPVRFHLEHIDREISLGTYSRKRAINTESSFSVMG</sequence>
<feature type="domain" description="FAD dependent oxidoreductase" evidence="2">
    <location>
        <begin position="4"/>
        <end position="383"/>
    </location>
</feature>
<dbReference type="PANTHER" id="PTHR13847:SF287">
    <property type="entry name" value="FAD-DEPENDENT OXIDOREDUCTASE DOMAIN-CONTAINING PROTEIN 1"/>
    <property type="match status" value="1"/>
</dbReference>
<reference evidence="4" key="1">
    <citation type="journal article" date="2019" name="Int. J. Syst. Evol. Microbiol.">
        <title>The Global Catalogue of Microorganisms (GCM) 10K type strain sequencing project: providing services to taxonomists for standard genome sequencing and annotation.</title>
        <authorList>
            <consortium name="The Broad Institute Genomics Platform"/>
            <consortium name="The Broad Institute Genome Sequencing Center for Infectious Disease"/>
            <person name="Wu L."/>
            <person name="Ma J."/>
        </authorList>
    </citation>
    <scope>NUCLEOTIDE SEQUENCE [LARGE SCALE GENOMIC DNA]</scope>
    <source>
        <strain evidence="4">CECT 8482</strain>
    </source>
</reference>
<comment type="caution">
    <text evidence="3">The sequence shown here is derived from an EMBL/GenBank/DDBJ whole genome shotgun (WGS) entry which is preliminary data.</text>
</comment>
<evidence type="ECO:0000259" key="2">
    <source>
        <dbReference type="Pfam" id="PF01266"/>
    </source>
</evidence>
<dbReference type="Pfam" id="PF01266">
    <property type="entry name" value="DAO"/>
    <property type="match status" value="1"/>
</dbReference>
<evidence type="ECO:0000256" key="1">
    <source>
        <dbReference type="ARBA" id="ARBA00023002"/>
    </source>
</evidence>
<keyword evidence="4" id="KW-1185">Reference proteome</keyword>
<accession>A0ABT8D9M5</accession>
<dbReference type="EMBL" id="JAUFRC010000001">
    <property type="protein sequence ID" value="MDN3712596.1"/>
    <property type="molecule type" value="Genomic_DNA"/>
</dbReference>
<dbReference type="SUPFAM" id="SSF51905">
    <property type="entry name" value="FAD/NAD(P)-binding domain"/>
    <property type="match status" value="1"/>
</dbReference>
<organism evidence="3 4">
    <name type="scientific">Paracoccus cavernae</name>
    <dbReference type="NCBI Taxonomy" id="1571207"/>
    <lineage>
        <taxon>Bacteria</taxon>
        <taxon>Pseudomonadati</taxon>
        <taxon>Pseudomonadota</taxon>
        <taxon>Alphaproteobacteria</taxon>
        <taxon>Rhodobacterales</taxon>
        <taxon>Paracoccaceae</taxon>
        <taxon>Paracoccus</taxon>
    </lineage>
</organism>
<proteinExistence type="predicted"/>
<dbReference type="Proteomes" id="UP001243846">
    <property type="component" value="Unassembled WGS sequence"/>
</dbReference>
<dbReference type="GO" id="GO:0016491">
    <property type="term" value="F:oxidoreductase activity"/>
    <property type="evidence" value="ECO:0007669"/>
    <property type="project" value="UniProtKB-KW"/>
</dbReference>
<gene>
    <name evidence="3" type="ORF">QWZ10_14100</name>
</gene>
<dbReference type="EC" id="1.-.-.-" evidence="3"/>